<feature type="compositionally biased region" description="Basic and acidic residues" evidence="2">
    <location>
        <begin position="319"/>
        <end position="329"/>
    </location>
</feature>
<feature type="region of interest" description="Disordered" evidence="2">
    <location>
        <begin position="1173"/>
        <end position="1199"/>
    </location>
</feature>
<organism evidence="3 4">
    <name type="scientific">Bactrocera dorsalis</name>
    <name type="common">Oriental fruit fly</name>
    <name type="synonym">Dacus dorsalis</name>
    <dbReference type="NCBI Taxonomy" id="27457"/>
    <lineage>
        <taxon>Eukaryota</taxon>
        <taxon>Metazoa</taxon>
        <taxon>Ecdysozoa</taxon>
        <taxon>Arthropoda</taxon>
        <taxon>Hexapoda</taxon>
        <taxon>Insecta</taxon>
        <taxon>Pterygota</taxon>
        <taxon>Neoptera</taxon>
        <taxon>Endopterygota</taxon>
        <taxon>Diptera</taxon>
        <taxon>Brachycera</taxon>
        <taxon>Muscomorpha</taxon>
        <taxon>Tephritoidea</taxon>
        <taxon>Tephritidae</taxon>
        <taxon>Bactrocera</taxon>
        <taxon>Bactrocera</taxon>
    </lineage>
</organism>
<feature type="compositionally biased region" description="Low complexity" evidence="2">
    <location>
        <begin position="156"/>
        <end position="171"/>
    </location>
</feature>
<feature type="compositionally biased region" description="Basic and acidic residues" evidence="2">
    <location>
        <begin position="1126"/>
        <end position="1159"/>
    </location>
</feature>
<feature type="region of interest" description="Disordered" evidence="2">
    <location>
        <begin position="1702"/>
        <end position="1741"/>
    </location>
</feature>
<dbReference type="RefSeq" id="XP_011214880.2">
    <property type="nucleotide sequence ID" value="XM_011216578.4"/>
</dbReference>
<evidence type="ECO:0000256" key="1">
    <source>
        <dbReference type="SAM" id="Coils"/>
    </source>
</evidence>
<feature type="compositionally biased region" description="Polar residues" evidence="2">
    <location>
        <begin position="114"/>
        <end position="124"/>
    </location>
</feature>
<feature type="compositionally biased region" description="Polar residues" evidence="2">
    <location>
        <begin position="285"/>
        <end position="297"/>
    </location>
</feature>
<feature type="region of interest" description="Disordered" evidence="2">
    <location>
        <begin position="1760"/>
        <end position="1817"/>
    </location>
</feature>
<reference evidence="3 4" key="1">
    <citation type="submission" date="2025-05" db="UniProtKB">
        <authorList>
            <consortium name="RefSeq"/>
        </authorList>
    </citation>
    <scope>NUCLEOTIDE SEQUENCE [LARGE SCALE GENOMIC DNA]</scope>
    <source>
        <tissue evidence="4 5">Adult</tissue>
    </source>
</reference>
<feature type="compositionally biased region" description="Basic and acidic residues" evidence="2">
    <location>
        <begin position="1174"/>
        <end position="1199"/>
    </location>
</feature>
<feature type="compositionally biased region" description="Low complexity" evidence="2">
    <location>
        <begin position="1789"/>
        <end position="1800"/>
    </location>
</feature>
<dbReference type="PANTHER" id="PTHR15742:SF5">
    <property type="entry name" value="GIRDIN"/>
    <property type="match status" value="1"/>
</dbReference>
<feature type="compositionally biased region" description="Polar residues" evidence="2">
    <location>
        <begin position="50"/>
        <end position="81"/>
    </location>
</feature>
<feature type="coiled-coil region" evidence="1">
    <location>
        <begin position="615"/>
        <end position="642"/>
    </location>
</feature>
<keyword evidence="3" id="KW-1185">Reference proteome</keyword>
<protein>
    <submittedName>
        <fullName evidence="4 5">Restin homolog isoform X1</fullName>
    </submittedName>
</protein>
<feature type="compositionally biased region" description="Basic and acidic residues" evidence="2">
    <location>
        <begin position="225"/>
        <end position="238"/>
    </location>
</feature>
<proteinExistence type="predicted"/>
<dbReference type="OrthoDB" id="196264at2759"/>
<feature type="compositionally biased region" description="Low complexity" evidence="2">
    <location>
        <begin position="1703"/>
        <end position="1712"/>
    </location>
</feature>
<feature type="region of interest" description="Disordered" evidence="2">
    <location>
        <begin position="870"/>
        <end position="899"/>
    </location>
</feature>
<feature type="compositionally biased region" description="Basic and acidic residues" evidence="2">
    <location>
        <begin position="1760"/>
        <end position="1770"/>
    </location>
</feature>
<feature type="region of interest" description="Disordered" evidence="2">
    <location>
        <begin position="1853"/>
        <end position="2006"/>
    </location>
</feature>
<feature type="compositionally biased region" description="Polar residues" evidence="2">
    <location>
        <begin position="1801"/>
        <end position="1814"/>
    </location>
</feature>
<feature type="region of interest" description="Disordered" evidence="2">
    <location>
        <begin position="1211"/>
        <end position="1242"/>
    </location>
</feature>
<feature type="compositionally biased region" description="Low complexity" evidence="2">
    <location>
        <begin position="258"/>
        <end position="279"/>
    </location>
</feature>
<evidence type="ECO:0000313" key="6">
    <source>
        <dbReference type="RefSeq" id="XP_011214881.2"/>
    </source>
</evidence>
<feature type="compositionally biased region" description="Basic and acidic residues" evidence="2">
    <location>
        <begin position="1214"/>
        <end position="1242"/>
    </location>
</feature>
<evidence type="ECO:0000256" key="2">
    <source>
        <dbReference type="SAM" id="MobiDB-lite"/>
    </source>
</evidence>
<evidence type="ECO:0000313" key="3">
    <source>
        <dbReference type="Proteomes" id="UP001652620"/>
    </source>
</evidence>
<feature type="coiled-coil region" evidence="1">
    <location>
        <begin position="1583"/>
        <end position="1674"/>
    </location>
</feature>
<feature type="region of interest" description="Disordered" evidence="2">
    <location>
        <begin position="99"/>
        <end position="174"/>
    </location>
</feature>
<feature type="compositionally biased region" description="Low complexity" evidence="2">
    <location>
        <begin position="298"/>
        <end position="317"/>
    </location>
</feature>
<dbReference type="RefSeq" id="XP_011214881.2">
    <property type="nucleotide sequence ID" value="XM_011216579.4"/>
</dbReference>
<feature type="compositionally biased region" description="Low complexity" evidence="2">
    <location>
        <begin position="1979"/>
        <end position="1991"/>
    </location>
</feature>
<feature type="compositionally biased region" description="Polar residues" evidence="2">
    <location>
        <begin position="1896"/>
        <end position="1917"/>
    </location>
</feature>
<dbReference type="RefSeq" id="XP_011214879.2">
    <property type="nucleotide sequence ID" value="XM_011216577.4"/>
</dbReference>
<gene>
    <name evidence="4 5 6" type="primary">LOC105234279</name>
</gene>
<dbReference type="Proteomes" id="UP001652620">
    <property type="component" value="Chromosome 1"/>
</dbReference>
<feature type="compositionally biased region" description="Basic and acidic residues" evidence="2">
    <location>
        <begin position="870"/>
        <end position="892"/>
    </location>
</feature>
<evidence type="ECO:0000313" key="4">
    <source>
        <dbReference type="RefSeq" id="XP_011214879.2"/>
    </source>
</evidence>
<feature type="region of interest" description="Disordered" evidence="2">
    <location>
        <begin position="193"/>
        <end position="329"/>
    </location>
</feature>
<feature type="compositionally biased region" description="Basic and acidic residues" evidence="2">
    <location>
        <begin position="200"/>
        <end position="216"/>
    </location>
</feature>
<evidence type="ECO:0000313" key="5">
    <source>
        <dbReference type="RefSeq" id="XP_011214880.2"/>
    </source>
</evidence>
<feature type="region of interest" description="Disordered" evidence="2">
    <location>
        <begin position="1473"/>
        <end position="1497"/>
    </location>
</feature>
<feature type="region of interest" description="Disordered" evidence="2">
    <location>
        <begin position="43"/>
        <end position="81"/>
    </location>
</feature>
<feature type="coiled-coil region" evidence="1">
    <location>
        <begin position="377"/>
        <end position="577"/>
    </location>
</feature>
<feature type="region of interest" description="Disordered" evidence="2">
    <location>
        <begin position="1124"/>
        <end position="1159"/>
    </location>
</feature>
<keyword evidence="1" id="KW-0175">Coiled coil</keyword>
<name>A0A6I9VPU6_BACDO</name>
<dbReference type="GeneID" id="105234279"/>
<dbReference type="PANTHER" id="PTHR15742">
    <property type="entry name" value="GIRDIN"/>
    <property type="match status" value="1"/>
</dbReference>
<sequence>MHHLYPSLKGDQLCPLGFHPQTRYPTRCKRCFRDYKEHGGRRGIEDVAVSSPNLTEGSNSRPSSRTWTSTQNLSSFNGTGSSNDIVVHFNVELKRRPQSWASTPDIDEADEQTTKVNSRPSGRTQENDVDVTLKLPVPPRRHTTALDIKEVEDSTSKTASSSSTSSPSRSSIPEDLIILSTDSLAERVRKMNLLKKQRQNSRESSRERSIPKKSDDSDNNSSSDTESKAPPDRPERSKSTTSMAEAAAKRNSLPPKKATTSSTASATSSTSTTTSTTSAGITPKAVSTASSTTNGARTNSTSSTAKSSTSTSTTTASRQQKEEARRLKSAEDVEFMLKIKDTKYAHKRQTHDNSSLTTETTETTLVGPNDRELHDELKRLRTDYEAMKLRAERAEREKSDILLRRLASMDTASNRTAASEALALQQKVNEMKDQLEKVNEEKRKLNIRMKEIENNPKGGEYELKRKLQAAEQLCEELMEENQDAKKEIINLQAEMDELQDTYRDDEVKAKTNLQKELEKMTKNCRILNFKLKKYERKVEIMEQEKQNNYNTDLLTKVNKLEEELRFANELTRKLQVEADELRNPGKRKTPMLGIIGKSTSADANPQPPLQLMRDLQDSVERESDLKDQLKFAEEERQKLLVKLNANVGINVGTQTLELPEILCFPRGTQTRRLAYADASVETQPLLTNDAATAVLVETCDSFTQMAEMKSAEVDTQTQTTGTQEVSTETVNNICDASTGTDCIEVFHVSTETESRKLSIDAQIAAENQKSFCDRECSPFAMVFAAVAPRATSALLFPTAMSQALMSGASAATRKLSPIPHRLMPESAAERDEGISDEDDPAELRILLELNEQEASILRQRVDDLEKENRETKKHVRELQEKVHQAETGDKKSSLLSFNSTPTNAADKKLKALTEELMQLRKSLSDKDRTIERLQSEIAVKTGSALPQDVNIDAKRQLKLVEQEASVLRTKISTLESENEKLLKDNKRMQLQALRKSTSLDKNGANGEELTKLKESLEKMERERNELDGKLKVILQEAEEKLPIRTPKRVTDLTPKNHLKKWIEELEDEIREMRVIVLNSGGEKVKMLETEKATLEEQLQKAKQRLSIAEGDIDRLKALTSSSPKLSELEQKLKKSDDEAKKHSSKVKELEDKIKKQDSQIKKIEAAKAALETQTKLDKEKHTTLEKDYEKERKEREKLESKLAQLDADLASAKKSAEKTKMSLEKEVKELKSKSSKSDSKQVQELKKQIEELQKQVADENKRYNDLNTHWEKLSEETILMRAQLTTEKDNMQVELNSLQQKLNEMDEIRSERTELARKLGEMKRKLQEAEAKQIKNGASEYEKTMLKNKLAEKEQEYDRLRRENEMNIDLVFQLRKENDDISSKLNDFSRIEQAQYSINEHSSSLQAEIKTLKTKLQNSELQLKSEVASTRLRYEQQVKNLSAELTSMQRQCEKFKKDRDAFKQMLESAQKKIGELKSNTGRQSRSSMHSSDDDDKSKIAYLEQQIGCLEDQLVEARLEVSKVKTELVSERSANEIKISEMQSKLNEFEEERVIGSGRTKIPGMKTKLELSWQKEREDQQRLLQETSTLARDLRQTLFEVERERDKERLESKRRLDQLKRSTEEEMEEGRRKIAELQCDLLELRDVHAKLRTSNEKLRRERERYEKELVKRRMEQDGGERKVGALLQTVDELVKIAPDLKMVTTSSRSTSSSGNTLRPDAAGTARQRSRSPSPSSALNNSQITNVLARLAEASEELRKFQRLNEDENERTRMRRSNLRRAASQENDPHGSQSSVASAAGSTRNGSKLSRSSGHNGSLIRKSLSLDHSIQKDQNIWRQDDGSVSSMQSIDSELGGMVRDSSFDSRLDSRLSGGSTQSDIPRGPRKKKKSLMGKLRSLTKSSRNSESEVSIQGSDSDISVASDMRASKKDLRGRLSGMFKRAGSTSRSESTERMAAENRPVAVIVVGDENGPQPRDPPPANAATAKPIRAAIKPPTPTTPLTKRRAAK</sequence>
<dbReference type="InterPro" id="IPR049885">
    <property type="entry name" value="MTCL1-3"/>
</dbReference>
<accession>A0A6I9VPU6</accession>